<dbReference type="OMA" id="NRNGGPH"/>
<dbReference type="PROSITE" id="PS50961">
    <property type="entry name" value="HTH_LA"/>
    <property type="match status" value="1"/>
</dbReference>
<organism evidence="5 6">
    <name type="scientific">Theobroma cacao</name>
    <name type="common">Cacao</name>
    <name type="synonym">Cocoa</name>
    <dbReference type="NCBI Taxonomy" id="3641"/>
    <lineage>
        <taxon>Eukaryota</taxon>
        <taxon>Viridiplantae</taxon>
        <taxon>Streptophyta</taxon>
        <taxon>Embryophyta</taxon>
        <taxon>Tracheophyta</taxon>
        <taxon>Spermatophyta</taxon>
        <taxon>Magnoliopsida</taxon>
        <taxon>eudicotyledons</taxon>
        <taxon>Gunneridae</taxon>
        <taxon>Pentapetalae</taxon>
        <taxon>rosids</taxon>
        <taxon>malvids</taxon>
        <taxon>Malvales</taxon>
        <taxon>Malvaceae</taxon>
        <taxon>Byttnerioideae</taxon>
        <taxon>Theobroma</taxon>
    </lineage>
</organism>
<name>A0A061DF68_THECC</name>
<feature type="domain" description="HTH La-type RNA-binding" evidence="4">
    <location>
        <begin position="369"/>
        <end position="458"/>
    </location>
</feature>
<evidence type="ECO:0000256" key="3">
    <source>
        <dbReference type="SAM" id="MobiDB-lite"/>
    </source>
</evidence>
<feature type="region of interest" description="Disordered" evidence="3">
    <location>
        <begin position="127"/>
        <end position="321"/>
    </location>
</feature>
<dbReference type="SUPFAM" id="SSF46785">
    <property type="entry name" value="Winged helix' DNA-binding domain"/>
    <property type="match status" value="1"/>
</dbReference>
<dbReference type="InterPro" id="IPR045180">
    <property type="entry name" value="La_dom_prot"/>
</dbReference>
<dbReference type="GO" id="GO:0009751">
    <property type="term" value="P:response to salicylic acid"/>
    <property type="evidence" value="ECO:0007669"/>
    <property type="project" value="EnsemblPlants"/>
</dbReference>
<protein>
    <submittedName>
        <fullName evidence="5">Winged-helix DNA-binding transcription factor family protein, putative</fullName>
    </submittedName>
</protein>
<dbReference type="InterPro" id="IPR036388">
    <property type="entry name" value="WH-like_DNA-bd_sf"/>
</dbReference>
<dbReference type="CDD" id="cd07323">
    <property type="entry name" value="LAM"/>
    <property type="match status" value="1"/>
</dbReference>
<dbReference type="GO" id="GO:0009753">
    <property type="term" value="P:response to jasmonic acid"/>
    <property type="evidence" value="ECO:0007669"/>
    <property type="project" value="EnsemblPlants"/>
</dbReference>
<dbReference type="HOGENOM" id="CLU_026607_1_0_1"/>
<dbReference type="FunFam" id="1.10.10.10:FF:000131">
    <property type="entry name" value="la-related protein 1B isoform X2"/>
    <property type="match status" value="1"/>
</dbReference>
<dbReference type="Proteomes" id="UP000026915">
    <property type="component" value="Chromosome 1"/>
</dbReference>
<dbReference type="GO" id="GO:0003729">
    <property type="term" value="F:mRNA binding"/>
    <property type="evidence" value="ECO:0007669"/>
    <property type="project" value="EnsemblPlants"/>
</dbReference>
<evidence type="ECO:0000313" key="6">
    <source>
        <dbReference type="Proteomes" id="UP000026915"/>
    </source>
</evidence>
<dbReference type="PANTHER" id="PTHR22792:SF132">
    <property type="entry name" value="LA-RELATED PROTEIN 1"/>
    <property type="match status" value="1"/>
</dbReference>
<dbReference type="Gramene" id="EOX90779">
    <property type="protein sequence ID" value="EOX90779"/>
    <property type="gene ID" value="TCM_000149"/>
</dbReference>
<evidence type="ECO:0000256" key="2">
    <source>
        <dbReference type="PROSITE-ProRule" id="PRU00332"/>
    </source>
</evidence>
<dbReference type="SMART" id="SM00715">
    <property type="entry name" value="LA"/>
    <property type="match status" value="1"/>
</dbReference>
<dbReference type="AlphaFoldDB" id="A0A061DF68"/>
<dbReference type="eggNOG" id="KOG2590">
    <property type="taxonomic scope" value="Eukaryota"/>
</dbReference>
<feature type="compositionally biased region" description="Pro residues" evidence="3">
    <location>
        <begin position="306"/>
        <end position="321"/>
    </location>
</feature>
<evidence type="ECO:0000313" key="5">
    <source>
        <dbReference type="EMBL" id="EOX90779.1"/>
    </source>
</evidence>
<dbReference type="Gene3D" id="1.10.10.10">
    <property type="entry name" value="Winged helix-like DNA-binding domain superfamily/Winged helix DNA-binding domain"/>
    <property type="match status" value="1"/>
</dbReference>
<feature type="region of interest" description="Disordered" evidence="3">
    <location>
        <begin position="483"/>
        <end position="502"/>
    </location>
</feature>
<feature type="region of interest" description="Disordered" evidence="3">
    <location>
        <begin position="81"/>
        <end position="104"/>
    </location>
</feature>
<dbReference type="PANTHER" id="PTHR22792">
    <property type="entry name" value="LUPUS LA PROTEIN-RELATED"/>
    <property type="match status" value="1"/>
</dbReference>
<dbReference type="GO" id="GO:0010150">
    <property type="term" value="P:leaf senescence"/>
    <property type="evidence" value="ECO:0007669"/>
    <property type="project" value="EnsemblPlants"/>
</dbReference>
<feature type="compositionally biased region" description="Low complexity" evidence="3">
    <location>
        <begin position="130"/>
        <end position="177"/>
    </location>
</feature>
<keyword evidence="6" id="KW-1185">Reference proteome</keyword>
<gene>
    <name evidence="5" type="ORF">TCM_000149</name>
</gene>
<dbReference type="GO" id="GO:0003723">
    <property type="term" value="F:RNA binding"/>
    <property type="evidence" value="ECO:0000318"/>
    <property type="project" value="GO_Central"/>
</dbReference>
<dbReference type="InParanoid" id="A0A061DF68"/>
<dbReference type="InterPro" id="IPR036390">
    <property type="entry name" value="WH_DNA-bd_sf"/>
</dbReference>
<dbReference type="GO" id="GO:0005737">
    <property type="term" value="C:cytoplasm"/>
    <property type="evidence" value="ECO:0007669"/>
    <property type="project" value="EnsemblPlants"/>
</dbReference>
<dbReference type="EMBL" id="CM001879">
    <property type="protein sequence ID" value="EOX90779.1"/>
    <property type="molecule type" value="Genomic_DNA"/>
</dbReference>
<dbReference type="GO" id="GO:0009737">
    <property type="term" value="P:response to abscisic acid"/>
    <property type="evidence" value="ECO:0007669"/>
    <property type="project" value="EnsemblPlants"/>
</dbReference>
<evidence type="ECO:0000259" key="4">
    <source>
        <dbReference type="PROSITE" id="PS50961"/>
    </source>
</evidence>
<feature type="region of interest" description="Disordered" evidence="3">
    <location>
        <begin position="1"/>
        <end position="39"/>
    </location>
</feature>
<sequence length="533" mass="57111">MAANINTANFNTSAAVTAANHSPSSPNQSHRATRVVSSPWTQIVRGESEPIAGVPLSPSTSSSSSPLAAVIEPPVNAAVEEEGVENGGSGPNGNAGKRPAWNKPSNGAAEFGAVMGAHMWPALSESARVSSKSSSDSSKASPDGSSSPAVPVSQGSGNALSSSSQKQVSNNVNSNSNATPNNAMPVRQRSMKRNSNNSASNGGLTQPQPQPQGPVAEATANNPSRDHIQRGGFVSQPHSGGNDHPHPRNSFRNRNGGPHPRGDGSHHQNYGGRRNQDHGNQDWNGRNFNSRDGHMQPRVVSRLMRHPPPPPPPNTAPFITPPPVRPFGTPMGFPELPSHVYLLPAPPPESLRGVPFVAPMPQVFFPAPEPQDHQLHARIVNQIDYYFSNENLIKDTYLRQNMDDQGWVSIKLIAGFKKVSFLTDNIQLILDALRSSTVVEVQGDKVRKRIDWMRWIMPPSVQFPTMSGQDMLVSRVQNISLDQRTANQSGARSQEDAYADGLSGRSLSGDFSNQSRLFNSEGAAVSAPVNNSN</sequence>
<dbReference type="GO" id="GO:0003677">
    <property type="term" value="F:DNA binding"/>
    <property type="evidence" value="ECO:0007669"/>
    <property type="project" value="UniProtKB-KW"/>
</dbReference>
<dbReference type="InterPro" id="IPR006630">
    <property type="entry name" value="La_HTH"/>
</dbReference>
<proteinExistence type="predicted"/>
<dbReference type="FunCoup" id="A0A061DF68">
    <property type="interactions" value="703"/>
</dbReference>
<keyword evidence="1 2" id="KW-0694">RNA-binding</keyword>
<feature type="region of interest" description="Disordered" evidence="3">
    <location>
        <begin position="49"/>
        <end position="68"/>
    </location>
</feature>
<keyword evidence="5" id="KW-0238">DNA-binding</keyword>
<feature type="compositionally biased region" description="Low complexity" evidence="3">
    <location>
        <begin position="55"/>
        <end position="68"/>
    </location>
</feature>
<dbReference type="Pfam" id="PF05383">
    <property type="entry name" value="La"/>
    <property type="match status" value="1"/>
</dbReference>
<feature type="compositionally biased region" description="Polar residues" evidence="3">
    <location>
        <begin position="193"/>
        <end position="205"/>
    </location>
</feature>
<accession>A0A061DF68</accession>
<dbReference type="STRING" id="3641.A0A061DF68"/>
<evidence type="ECO:0000256" key="1">
    <source>
        <dbReference type="ARBA" id="ARBA00022884"/>
    </source>
</evidence>
<feature type="compositionally biased region" description="Polar residues" evidence="3">
    <location>
        <begin position="483"/>
        <end position="492"/>
    </location>
</feature>
<reference evidence="5 6" key="1">
    <citation type="journal article" date="2013" name="Genome Biol.">
        <title>The genome sequence of the most widely cultivated cacao type and its use to identify candidate genes regulating pod color.</title>
        <authorList>
            <person name="Motamayor J.C."/>
            <person name="Mockaitis K."/>
            <person name="Schmutz J."/>
            <person name="Haiminen N."/>
            <person name="Iii D.L."/>
            <person name="Cornejo O."/>
            <person name="Findley S.D."/>
            <person name="Zheng P."/>
            <person name="Utro F."/>
            <person name="Royaert S."/>
            <person name="Saski C."/>
            <person name="Jenkins J."/>
            <person name="Podicheti R."/>
            <person name="Zhao M."/>
            <person name="Scheffler B.E."/>
            <person name="Stack J.C."/>
            <person name="Feltus F.A."/>
            <person name="Mustiga G.M."/>
            <person name="Amores F."/>
            <person name="Phillips W."/>
            <person name="Marelli J.P."/>
            <person name="May G.D."/>
            <person name="Shapiro H."/>
            <person name="Ma J."/>
            <person name="Bustamante C.D."/>
            <person name="Schnell R.J."/>
            <person name="Main D."/>
            <person name="Gilbert D."/>
            <person name="Parida L."/>
            <person name="Kuhn D.N."/>
        </authorList>
    </citation>
    <scope>NUCLEOTIDE SEQUENCE [LARGE SCALE GENOMIC DNA]</scope>
    <source>
        <strain evidence="6">cv. Matina 1-6</strain>
    </source>
</reference>